<protein>
    <recommendedName>
        <fullName evidence="2">Ribbon-helix-helix protein CopG domain-containing protein</fullName>
    </recommendedName>
</protein>
<evidence type="ECO:0008006" key="2">
    <source>
        <dbReference type="Google" id="ProtNLM"/>
    </source>
</evidence>
<dbReference type="InterPro" id="IPR013321">
    <property type="entry name" value="Arc_rbn_hlx_hlx"/>
</dbReference>
<dbReference type="EMBL" id="MT631576">
    <property type="protein sequence ID" value="QNO54340.1"/>
    <property type="molecule type" value="Genomic_DNA"/>
</dbReference>
<proteinExistence type="predicted"/>
<dbReference type="GO" id="GO:0006355">
    <property type="term" value="P:regulation of DNA-templated transcription"/>
    <property type="evidence" value="ECO:0007669"/>
    <property type="project" value="InterPro"/>
</dbReference>
<dbReference type="CDD" id="cd22231">
    <property type="entry name" value="RHH_NikR_HicB-like"/>
    <property type="match status" value="1"/>
</dbReference>
<reference evidence="1" key="1">
    <citation type="submission" date="2020-06" db="EMBL/GenBank/DDBJ databases">
        <title>Unique genomic features of the anaerobic methanotrophic archaea.</title>
        <authorList>
            <person name="Chadwick G.L."/>
            <person name="Skennerton C.T."/>
            <person name="Laso-Perez R."/>
            <person name="Leu A.O."/>
            <person name="Speth D.R."/>
            <person name="Yu H."/>
            <person name="Morgan-Lang C."/>
            <person name="Hatzenpichler R."/>
            <person name="Goudeau D."/>
            <person name="Malmstrom R."/>
            <person name="Brazelton W.J."/>
            <person name="Woyke T."/>
            <person name="Hallam S.J."/>
            <person name="Tyson G.W."/>
            <person name="Wegener G."/>
            <person name="Boetius A."/>
            <person name="Orphan V."/>
        </authorList>
    </citation>
    <scope>NUCLEOTIDE SEQUENCE</scope>
</reference>
<dbReference type="SUPFAM" id="SSF47598">
    <property type="entry name" value="Ribbon-helix-helix"/>
    <property type="match status" value="1"/>
</dbReference>
<dbReference type="InterPro" id="IPR010985">
    <property type="entry name" value="Ribbon_hlx_hlx"/>
</dbReference>
<gene>
    <name evidence="1" type="ORF">DIMBOPOO_00012</name>
</gene>
<sequence>MTKNVIQIRMPEKLAGDINELVKKGLYKNRTEVVIDAVRHFLGSEKKSDIALLIERQLIGKSEKTGYSKKELNALWDKVRQGEAWKKRFGESPDEIMATLRARR</sequence>
<dbReference type="AlphaFoldDB" id="A0A7G9Z256"/>
<name>A0A7G9Z256_9EURY</name>
<evidence type="ECO:0000313" key="1">
    <source>
        <dbReference type="EMBL" id="QNO54340.1"/>
    </source>
</evidence>
<accession>A0A7G9Z256</accession>
<organism evidence="1">
    <name type="scientific">Candidatus Methanophaga sp. ANME-1 ERB7</name>
    <dbReference type="NCBI Taxonomy" id="2759913"/>
    <lineage>
        <taxon>Archaea</taxon>
        <taxon>Methanobacteriati</taxon>
        <taxon>Methanobacteriota</taxon>
        <taxon>Stenosarchaea group</taxon>
        <taxon>Methanomicrobia</taxon>
        <taxon>Candidatus Methanophagales</taxon>
        <taxon>Candidatus Methanophagaceae</taxon>
        <taxon>Candidatus Methanophaga</taxon>
    </lineage>
</organism>
<dbReference type="Gene3D" id="1.10.1220.10">
    <property type="entry name" value="Met repressor-like"/>
    <property type="match status" value="1"/>
</dbReference>